<dbReference type="AlphaFoldDB" id="A0A3B0SST5"/>
<reference evidence="2" key="1">
    <citation type="submission" date="2018-06" db="EMBL/GenBank/DDBJ databases">
        <authorList>
            <person name="Zhirakovskaya E."/>
        </authorList>
    </citation>
    <scope>NUCLEOTIDE SEQUENCE</scope>
</reference>
<accession>A0A3B0SST5</accession>
<gene>
    <name evidence="2" type="ORF">MNBD_ALPHA04-2415</name>
</gene>
<proteinExistence type="predicted"/>
<name>A0A3B0SST5_9ZZZZ</name>
<protein>
    <submittedName>
        <fullName evidence="2">Uncharacterized protein</fullName>
    </submittedName>
</protein>
<feature type="transmembrane region" description="Helical" evidence="1">
    <location>
        <begin position="51"/>
        <end position="77"/>
    </location>
</feature>
<feature type="transmembrane region" description="Helical" evidence="1">
    <location>
        <begin position="23"/>
        <end position="45"/>
    </location>
</feature>
<keyword evidence="1" id="KW-0812">Transmembrane</keyword>
<evidence type="ECO:0000256" key="1">
    <source>
        <dbReference type="SAM" id="Phobius"/>
    </source>
</evidence>
<sequence>MPSPSRLDDPLYASVAWSRYWRLIRWMGALSLVCVVIALSIMHYLHGFVSIHIYIATAGAVFFALMLMAVLMGLVFLSSESGHDESINDPLSKDVLSDE</sequence>
<keyword evidence="1" id="KW-1133">Transmembrane helix</keyword>
<evidence type="ECO:0000313" key="2">
    <source>
        <dbReference type="EMBL" id="VAW04157.1"/>
    </source>
</evidence>
<keyword evidence="1" id="KW-0472">Membrane</keyword>
<organism evidence="2">
    <name type="scientific">hydrothermal vent metagenome</name>
    <dbReference type="NCBI Taxonomy" id="652676"/>
    <lineage>
        <taxon>unclassified sequences</taxon>
        <taxon>metagenomes</taxon>
        <taxon>ecological metagenomes</taxon>
    </lineage>
</organism>
<dbReference type="EMBL" id="UOEF01000393">
    <property type="protein sequence ID" value="VAW04157.1"/>
    <property type="molecule type" value="Genomic_DNA"/>
</dbReference>